<dbReference type="OrthoDB" id="128867at2759"/>
<gene>
    <name evidence="3" type="ORF">PROFUN_08308</name>
</gene>
<accession>A0A2P6NJY9</accession>
<dbReference type="PANTHER" id="PTHR44472:SF1">
    <property type="entry name" value="DDB1 AND CUL4 ASSOCIATED FACTOR 4"/>
    <property type="match status" value="1"/>
</dbReference>
<dbReference type="InParanoid" id="A0A2P6NJY9"/>
<reference evidence="3 4" key="1">
    <citation type="journal article" date="2018" name="Genome Biol. Evol.">
        <title>Multiple Roots of Fruiting Body Formation in Amoebozoa.</title>
        <authorList>
            <person name="Hillmann F."/>
            <person name="Forbes G."/>
            <person name="Novohradska S."/>
            <person name="Ferling I."/>
            <person name="Riege K."/>
            <person name="Groth M."/>
            <person name="Westermann M."/>
            <person name="Marz M."/>
            <person name="Spaller T."/>
            <person name="Winckler T."/>
            <person name="Schaap P."/>
            <person name="Glockner G."/>
        </authorList>
    </citation>
    <scope>NUCLEOTIDE SEQUENCE [LARGE SCALE GENOMIC DNA]</scope>
    <source>
        <strain evidence="3 4">Jena</strain>
    </source>
</reference>
<keyword evidence="2" id="KW-0677">Repeat</keyword>
<dbReference type="InterPro" id="IPR036322">
    <property type="entry name" value="WD40_repeat_dom_sf"/>
</dbReference>
<evidence type="ECO:0000313" key="3">
    <source>
        <dbReference type="EMBL" id="PRP84288.1"/>
    </source>
</evidence>
<dbReference type="SUPFAM" id="SSF50978">
    <property type="entry name" value="WD40 repeat-like"/>
    <property type="match status" value="1"/>
</dbReference>
<dbReference type="PANTHER" id="PTHR44472">
    <property type="entry name" value="DDB1- AND CUL4-ASSOCIATED FACTOR 4-RELATED"/>
    <property type="match status" value="1"/>
</dbReference>
<dbReference type="STRING" id="1890364.A0A2P6NJY9"/>
<dbReference type="InterPro" id="IPR015943">
    <property type="entry name" value="WD40/YVTN_repeat-like_dom_sf"/>
</dbReference>
<name>A0A2P6NJY9_9EUKA</name>
<keyword evidence="1" id="KW-0853">WD repeat</keyword>
<keyword evidence="4" id="KW-1185">Reference proteome</keyword>
<dbReference type="Proteomes" id="UP000241769">
    <property type="component" value="Unassembled WGS sequence"/>
</dbReference>
<evidence type="ECO:0000256" key="2">
    <source>
        <dbReference type="ARBA" id="ARBA00022737"/>
    </source>
</evidence>
<sequence>MEIPGYYFDPATNRYFKGKKPEPPKVEVNIDVNTSIMFLTNIETGDYTTDKTESWDWDSPLRPSISISHPSVVLLDCRGDDIIVACDSSSLVDRFTVGTKDISHHIIPTSLFGRSDTVSSIELNPVRSNVVGCSLFGGADGGGSGVVFDKTSGSSALTEYSRGSVWSFKWHPSGSSYAIGGTGRAYLVDVDHYKSVATGPGIWTQKNDVFCQDFDRMGNVLLNGCRDGTVRSTDLRGKPSDMTEMYRDGKKRHYSATRVKLMRDERTVLVGYKDTTVLLYDRRNGNKICQFGKENPLVESTVFTTDQEEDFLFVGGHAKVIQVYEIESGRHINTLGPFKRDIRVLQSAVHRKSEGLWFTPDERKLGFWNFFPSA</sequence>
<dbReference type="GO" id="GO:0080008">
    <property type="term" value="C:Cul4-RING E3 ubiquitin ligase complex"/>
    <property type="evidence" value="ECO:0007669"/>
    <property type="project" value="TreeGrafter"/>
</dbReference>
<comment type="caution">
    <text evidence="3">The sequence shown here is derived from an EMBL/GenBank/DDBJ whole genome shotgun (WGS) entry which is preliminary data.</text>
</comment>
<dbReference type="AlphaFoldDB" id="A0A2P6NJY9"/>
<proteinExistence type="predicted"/>
<dbReference type="Gene3D" id="2.130.10.10">
    <property type="entry name" value="YVTN repeat-like/Quinoprotein amine dehydrogenase"/>
    <property type="match status" value="1"/>
</dbReference>
<dbReference type="InterPro" id="IPR052254">
    <property type="entry name" value="CUL4-DDB1_E3_ligase_receptor"/>
</dbReference>
<organism evidence="3 4">
    <name type="scientific">Planoprotostelium fungivorum</name>
    <dbReference type="NCBI Taxonomy" id="1890364"/>
    <lineage>
        <taxon>Eukaryota</taxon>
        <taxon>Amoebozoa</taxon>
        <taxon>Evosea</taxon>
        <taxon>Variosea</taxon>
        <taxon>Cavosteliida</taxon>
        <taxon>Cavosteliaceae</taxon>
        <taxon>Planoprotostelium</taxon>
    </lineage>
</organism>
<evidence type="ECO:0000256" key="1">
    <source>
        <dbReference type="ARBA" id="ARBA00022574"/>
    </source>
</evidence>
<dbReference type="EMBL" id="MDYQ01000066">
    <property type="protein sequence ID" value="PRP84288.1"/>
    <property type="molecule type" value="Genomic_DNA"/>
</dbReference>
<protein>
    <submittedName>
        <fullName evidence="3">Uncharacterized protein</fullName>
    </submittedName>
</protein>
<evidence type="ECO:0000313" key="4">
    <source>
        <dbReference type="Proteomes" id="UP000241769"/>
    </source>
</evidence>